<accession>A0ABT3N5L0</accession>
<comment type="similarity">
    <text evidence="2">Belongs to the TolB family.</text>
</comment>
<name>A0ABT3N5L0_9BACT</name>
<organism evidence="6 7">
    <name type="scientific">Desulfobotulus pelophilus</name>
    <dbReference type="NCBI Taxonomy" id="2823377"/>
    <lineage>
        <taxon>Bacteria</taxon>
        <taxon>Pseudomonadati</taxon>
        <taxon>Thermodesulfobacteriota</taxon>
        <taxon>Desulfobacteria</taxon>
        <taxon>Desulfobacterales</taxon>
        <taxon>Desulfobacteraceae</taxon>
        <taxon>Desulfobotulus</taxon>
    </lineage>
</organism>
<dbReference type="InterPro" id="IPR011042">
    <property type="entry name" value="6-blade_b-propeller_TolB-like"/>
</dbReference>
<dbReference type="InterPro" id="IPR014167">
    <property type="entry name" value="Tol-Pal_TolB"/>
</dbReference>
<evidence type="ECO:0000313" key="7">
    <source>
        <dbReference type="Proteomes" id="UP001209681"/>
    </source>
</evidence>
<proteinExistence type="inferred from homology"/>
<evidence type="ECO:0000256" key="1">
    <source>
        <dbReference type="ARBA" id="ARBA00004418"/>
    </source>
</evidence>
<dbReference type="HAMAP" id="MF_00671">
    <property type="entry name" value="TolB"/>
    <property type="match status" value="1"/>
</dbReference>
<keyword evidence="3" id="KW-0732">Signal</keyword>
<keyword evidence="7" id="KW-1185">Reference proteome</keyword>
<dbReference type="Proteomes" id="UP001209681">
    <property type="component" value="Unassembled WGS sequence"/>
</dbReference>
<sequence length="453" mass="50485">MGHERKLKSLFSIVKSTVLLLGLLMMWPGGSVAVEDVPIIDIQAPFLRKIPIAIPAFVRMENDDSLKDVAEKGVLYFSEAVDFSGYFKVQSGHETPGLPVLEGIVTSKIDFSVWKQQGVELLATIGFALDEAGQLEMECRLFDVIQENLITGKRYRGPQGDYRRMLRLFAGEILFQVTGRQGLYESRLAFVSDATGYKEIYTCDYDGTGVRQETRDQSIALSPAWSSDGNWLAYTSYKEGNPDLYIRHLAGGRGTVVSKPGLNVTPAWVPGAFQLAATLSFEGYQNIYMLTGNGKVIKKLTHSWDIDVSPAFSPDGKQMAFVSRRSGSPQIYVKDMDSDQVRRLTFEGNYNTSPAFSPDGMHIAFVGMRRGEGINIYRMDLEGGRVVQLTHNSGDNEDPTWSPDGSLIAFASSREGAFRLYVMTAYGTDQRRLFFMPGTQTTPRWSLKPVQFE</sequence>
<dbReference type="Gene3D" id="2.120.10.60">
    <property type="entry name" value="Tricorn protease N-terminal domain"/>
    <property type="match status" value="1"/>
</dbReference>
<dbReference type="PANTHER" id="PTHR36842:SF1">
    <property type="entry name" value="PROTEIN TOLB"/>
    <property type="match status" value="1"/>
</dbReference>
<reference evidence="6 7" key="1">
    <citation type="submission" date="2022-11" db="EMBL/GenBank/DDBJ databases">
        <title>Desulfobotulus tamanensis H1 sp. nov. - anaerobic, alkaliphilic, sulphate reducing bacterium isolated from terrestrial mud volcano.</title>
        <authorList>
            <person name="Frolova A."/>
            <person name="Merkel A.Y."/>
            <person name="Slobodkin A.I."/>
        </authorList>
    </citation>
    <scope>NUCLEOTIDE SEQUENCE [LARGE SCALE GENOMIC DNA]</scope>
    <source>
        <strain evidence="6 7">H1</strain>
    </source>
</reference>
<feature type="domain" description="TolB N-terminal" evidence="5">
    <location>
        <begin position="40"/>
        <end position="148"/>
    </location>
</feature>
<dbReference type="InterPro" id="IPR011659">
    <property type="entry name" value="WD40"/>
</dbReference>
<gene>
    <name evidence="6" type="ORF">OOT00_01960</name>
</gene>
<evidence type="ECO:0000259" key="5">
    <source>
        <dbReference type="Pfam" id="PF04052"/>
    </source>
</evidence>
<dbReference type="SUPFAM" id="SSF69304">
    <property type="entry name" value="Tricorn protease N-terminal domain"/>
    <property type="match status" value="1"/>
</dbReference>
<evidence type="ECO:0000256" key="3">
    <source>
        <dbReference type="ARBA" id="ARBA00022729"/>
    </source>
</evidence>
<protein>
    <submittedName>
        <fullName evidence="6">DPP IV N-terminal domain-containing protein</fullName>
    </submittedName>
</protein>
<evidence type="ECO:0000256" key="4">
    <source>
        <dbReference type="ARBA" id="ARBA00022764"/>
    </source>
</evidence>
<dbReference type="InterPro" id="IPR007195">
    <property type="entry name" value="TolB_N"/>
</dbReference>
<dbReference type="RefSeq" id="WP_265423608.1">
    <property type="nucleotide sequence ID" value="NZ_JAPFPW010000001.1"/>
</dbReference>
<evidence type="ECO:0000256" key="2">
    <source>
        <dbReference type="ARBA" id="ARBA00009820"/>
    </source>
</evidence>
<comment type="caution">
    <text evidence="6">The sequence shown here is derived from an EMBL/GenBank/DDBJ whole genome shotgun (WGS) entry which is preliminary data.</text>
</comment>
<dbReference type="Gene3D" id="3.40.50.10070">
    <property type="entry name" value="TolB, N-terminal domain"/>
    <property type="match status" value="1"/>
</dbReference>
<dbReference type="Pfam" id="PF04052">
    <property type="entry name" value="TolB_N"/>
    <property type="match status" value="1"/>
</dbReference>
<dbReference type="Pfam" id="PF07676">
    <property type="entry name" value="PD40"/>
    <property type="match status" value="4"/>
</dbReference>
<dbReference type="EMBL" id="JAPFPW010000001">
    <property type="protein sequence ID" value="MCW7752748.1"/>
    <property type="molecule type" value="Genomic_DNA"/>
</dbReference>
<dbReference type="PANTHER" id="PTHR36842">
    <property type="entry name" value="PROTEIN TOLB HOMOLOG"/>
    <property type="match status" value="1"/>
</dbReference>
<keyword evidence="4" id="KW-0574">Periplasm</keyword>
<comment type="subcellular location">
    <subcellularLocation>
        <location evidence="1">Periplasm</location>
    </subcellularLocation>
</comment>
<dbReference type="Gene3D" id="2.120.10.30">
    <property type="entry name" value="TolB, C-terminal domain"/>
    <property type="match status" value="1"/>
</dbReference>
<dbReference type="SUPFAM" id="SSF52964">
    <property type="entry name" value="TolB, N-terminal domain"/>
    <property type="match status" value="1"/>
</dbReference>
<evidence type="ECO:0000313" key="6">
    <source>
        <dbReference type="EMBL" id="MCW7752748.1"/>
    </source>
</evidence>